<sequence>MELGISLAILGAGLAVGFAGAGSVLGVSAAGQAGAGVISEDPDKFGKVLVLEALPATQGIYGFLVAFLILQKIGLFGGEIVALTMSNGLSLLFASLPIAIAGFSSGWYQGKVSASGMKIVATQPKAMGKAIILSAMVETYAVLGLLISILLIFGITV</sequence>
<dbReference type="FunFam" id="1.20.120.610:FF:000005">
    <property type="entry name" value="V-type sodium ATPase subunit K"/>
    <property type="match status" value="1"/>
</dbReference>
<evidence type="ECO:0000256" key="2">
    <source>
        <dbReference type="ARBA" id="ARBA00007296"/>
    </source>
</evidence>
<dbReference type="Gene3D" id="1.20.120.610">
    <property type="entry name" value="lithium bound rotor ring of v- atpase"/>
    <property type="match status" value="1"/>
</dbReference>
<evidence type="ECO:0000256" key="4">
    <source>
        <dbReference type="ARBA" id="ARBA00022692"/>
    </source>
</evidence>
<dbReference type="GO" id="GO:0033177">
    <property type="term" value="C:proton-transporting two-sector ATPase complex, proton-transporting domain"/>
    <property type="evidence" value="ECO:0007669"/>
    <property type="project" value="InterPro"/>
</dbReference>
<evidence type="ECO:0000313" key="10">
    <source>
        <dbReference type="EMBL" id="PJE51110.1"/>
    </source>
</evidence>
<name>A0A2J0Q7Q3_9BACT</name>
<comment type="caution">
    <text evidence="10">The sequence shown here is derived from an EMBL/GenBank/DDBJ whole genome shotgun (WGS) entry which is preliminary data.</text>
</comment>
<keyword evidence="4 8" id="KW-0812">Transmembrane</keyword>
<dbReference type="PANTHER" id="PTHR10263">
    <property type="entry name" value="V-TYPE PROTON ATPASE PROTEOLIPID SUBUNIT"/>
    <property type="match status" value="1"/>
</dbReference>
<dbReference type="GO" id="GO:0015078">
    <property type="term" value="F:proton transmembrane transporter activity"/>
    <property type="evidence" value="ECO:0007669"/>
    <property type="project" value="InterPro"/>
</dbReference>
<evidence type="ECO:0000256" key="1">
    <source>
        <dbReference type="ARBA" id="ARBA00004141"/>
    </source>
</evidence>
<gene>
    <name evidence="10" type="ORF">COV29_02450</name>
</gene>
<dbReference type="InterPro" id="IPR035921">
    <property type="entry name" value="F/V-ATP_Csub_sf"/>
</dbReference>
<evidence type="ECO:0000256" key="8">
    <source>
        <dbReference type="SAM" id="Phobius"/>
    </source>
</evidence>
<feature type="domain" description="V-ATPase proteolipid subunit C-like" evidence="9">
    <location>
        <begin position="10"/>
        <end position="69"/>
    </location>
</feature>
<dbReference type="AlphaFoldDB" id="A0A2J0Q7Q3"/>
<keyword evidence="6" id="KW-0406">Ion transport</keyword>
<keyword evidence="5 8" id="KW-1133">Transmembrane helix</keyword>
<accession>A0A2J0Q7Q3</accession>
<evidence type="ECO:0000313" key="11">
    <source>
        <dbReference type="Proteomes" id="UP000228496"/>
    </source>
</evidence>
<dbReference type="EMBL" id="PCXQ01000004">
    <property type="protein sequence ID" value="PJE51110.1"/>
    <property type="molecule type" value="Genomic_DNA"/>
</dbReference>
<organism evidence="10 11">
    <name type="scientific">Candidatus Yanofskybacteria bacterium CG10_big_fil_rev_8_21_14_0_10_36_16</name>
    <dbReference type="NCBI Taxonomy" id="1975096"/>
    <lineage>
        <taxon>Bacteria</taxon>
        <taxon>Candidatus Yanofskyibacteriota</taxon>
    </lineage>
</organism>
<dbReference type="CDD" id="cd18179">
    <property type="entry name" value="ATP-synt_Vo_Ao_c_NTPK_rpt1"/>
    <property type="match status" value="1"/>
</dbReference>
<dbReference type="Proteomes" id="UP000228496">
    <property type="component" value="Unassembled WGS sequence"/>
</dbReference>
<keyword evidence="3" id="KW-0813">Transport</keyword>
<evidence type="ECO:0000259" key="9">
    <source>
        <dbReference type="Pfam" id="PF00137"/>
    </source>
</evidence>
<dbReference type="SUPFAM" id="SSF81333">
    <property type="entry name" value="F1F0 ATP synthase subunit C"/>
    <property type="match status" value="2"/>
</dbReference>
<dbReference type="InterPro" id="IPR002379">
    <property type="entry name" value="ATPase_proteolipid_c-like_dom"/>
</dbReference>
<dbReference type="Pfam" id="PF00137">
    <property type="entry name" value="ATP-synt_C"/>
    <property type="match status" value="2"/>
</dbReference>
<dbReference type="CDD" id="cd18180">
    <property type="entry name" value="ATP-synt_Vo_Ao_c_NTPK_rpt2"/>
    <property type="match status" value="1"/>
</dbReference>
<evidence type="ECO:0000256" key="6">
    <source>
        <dbReference type="ARBA" id="ARBA00023065"/>
    </source>
</evidence>
<evidence type="ECO:0000256" key="7">
    <source>
        <dbReference type="ARBA" id="ARBA00023136"/>
    </source>
</evidence>
<feature type="transmembrane region" description="Helical" evidence="8">
    <location>
        <begin position="130"/>
        <end position="155"/>
    </location>
</feature>
<protein>
    <submittedName>
        <fullName evidence="10">Permease</fullName>
    </submittedName>
</protein>
<feature type="transmembrane region" description="Helical" evidence="8">
    <location>
        <begin position="89"/>
        <end position="110"/>
    </location>
</feature>
<comment type="similarity">
    <text evidence="2">Belongs to the V-ATPase proteolipid subunit family.</text>
</comment>
<proteinExistence type="inferred from homology"/>
<comment type="subcellular location">
    <subcellularLocation>
        <location evidence="1">Membrane</location>
        <topology evidence="1">Multi-pass membrane protein</topology>
    </subcellularLocation>
</comment>
<feature type="domain" description="V-ATPase proteolipid subunit C-like" evidence="9">
    <location>
        <begin position="93"/>
        <end position="151"/>
    </location>
</feature>
<reference evidence="10 11" key="1">
    <citation type="submission" date="2017-09" db="EMBL/GenBank/DDBJ databases">
        <title>Depth-based differentiation of microbial function through sediment-hosted aquifers and enrichment of novel symbionts in the deep terrestrial subsurface.</title>
        <authorList>
            <person name="Probst A.J."/>
            <person name="Ladd B."/>
            <person name="Jarett J.K."/>
            <person name="Geller-Mcgrath D.E."/>
            <person name="Sieber C.M."/>
            <person name="Emerson J.B."/>
            <person name="Anantharaman K."/>
            <person name="Thomas B.C."/>
            <person name="Malmstrom R."/>
            <person name="Stieglmeier M."/>
            <person name="Klingl A."/>
            <person name="Woyke T."/>
            <person name="Ryan C.M."/>
            <person name="Banfield J.F."/>
        </authorList>
    </citation>
    <scope>NUCLEOTIDE SEQUENCE [LARGE SCALE GENOMIC DNA]</scope>
    <source>
        <strain evidence="10">CG10_big_fil_rev_8_21_14_0_10_36_16</strain>
    </source>
</reference>
<feature type="transmembrane region" description="Helical" evidence="8">
    <location>
        <begin position="59"/>
        <end position="77"/>
    </location>
</feature>
<keyword evidence="7 8" id="KW-0472">Membrane</keyword>
<dbReference type="NCBIfam" id="NF005124">
    <property type="entry name" value="PRK06558.1"/>
    <property type="match status" value="1"/>
</dbReference>
<evidence type="ECO:0000256" key="3">
    <source>
        <dbReference type="ARBA" id="ARBA00022448"/>
    </source>
</evidence>
<evidence type="ECO:0000256" key="5">
    <source>
        <dbReference type="ARBA" id="ARBA00022989"/>
    </source>
</evidence>